<gene>
    <name evidence="1" type="ORF">EV182_007292</name>
</gene>
<dbReference type="Proteomes" id="UP001145114">
    <property type="component" value="Unassembled WGS sequence"/>
</dbReference>
<evidence type="ECO:0000313" key="1">
    <source>
        <dbReference type="EMBL" id="KAJ1676897.1"/>
    </source>
</evidence>
<keyword evidence="2" id="KW-1185">Reference proteome</keyword>
<proteinExistence type="predicted"/>
<reference evidence="1" key="1">
    <citation type="submission" date="2022-06" db="EMBL/GenBank/DDBJ databases">
        <title>Phylogenomic reconstructions and comparative analyses of Kickxellomycotina fungi.</title>
        <authorList>
            <person name="Reynolds N.K."/>
            <person name="Stajich J.E."/>
            <person name="Barry K."/>
            <person name="Grigoriev I.V."/>
            <person name="Crous P."/>
            <person name="Smith M.E."/>
        </authorList>
    </citation>
    <scope>NUCLEOTIDE SEQUENCE</scope>
    <source>
        <strain evidence="1">RSA 2271</strain>
    </source>
</reference>
<organism evidence="1 2">
    <name type="scientific">Spiromyces aspiralis</name>
    <dbReference type="NCBI Taxonomy" id="68401"/>
    <lineage>
        <taxon>Eukaryota</taxon>
        <taxon>Fungi</taxon>
        <taxon>Fungi incertae sedis</taxon>
        <taxon>Zoopagomycota</taxon>
        <taxon>Kickxellomycotina</taxon>
        <taxon>Kickxellomycetes</taxon>
        <taxon>Kickxellales</taxon>
        <taxon>Kickxellaceae</taxon>
        <taxon>Spiromyces</taxon>
    </lineage>
</organism>
<dbReference type="EMBL" id="JAMZIH010003323">
    <property type="protein sequence ID" value="KAJ1676897.1"/>
    <property type="molecule type" value="Genomic_DNA"/>
</dbReference>
<accession>A0ACC1HKB8</accession>
<comment type="caution">
    <text evidence="1">The sequence shown here is derived from an EMBL/GenBank/DDBJ whole genome shotgun (WGS) entry which is preliminary data.</text>
</comment>
<sequence>MIGISIGINSSITSLKSHRDRIETFLSFGATRWEVSRPVVVKALREALLPTINNMSVTGLITIPGMMTGQILGGVDALQASHYQQIILFLIAASASISTLASVIATVYVVIDTTPKLCLDRLQGNSSSNASAASVRTISSYTSTYRPFSPNASIAPLGSC</sequence>
<feature type="non-terminal residue" evidence="1">
    <location>
        <position position="160"/>
    </location>
</feature>
<protein>
    <submittedName>
        <fullName evidence="1">Uncharacterized protein</fullName>
    </submittedName>
</protein>
<name>A0ACC1HKB8_9FUNG</name>
<evidence type="ECO:0000313" key="2">
    <source>
        <dbReference type="Proteomes" id="UP001145114"/>
    </source>
</evidence>